<protein>
    <recommendedName>
        <fullName evidence="1">MOSC domain-containing protein</fullName>
    </recommendedName>
</protein>
<dbReference type="PROSITE" id="PS51340">
    <property type="entry name" value="MOSC"/>
    <property type="match status" value="1"/>
</dbReference>
<dbReference type="Proteomes" id="UP000290637">
    <property type="component" value="Chromosome"/>
</dbReference>
<dbReference type="Pfam" id="PF03473">
    <property type="entry name" value="MOSC"/>
    <property type="match status" value="1"/>
</dbReference>
<dbReference type="GO" id="GO:0030151">
    <property type="term" value="F:molybdenum ion binding"/>
    <property type="evidence" value="ECO:0007669"/>
    <property type="project" value="InterPro"/>
</dbReference>
<dbReference type="KEGG" id="plue:EWM63_23650"/>
<evidence type="ECO:0000313" key="3">
    <source>
        <dbReference type="Proteomes" id="UP000290637"/>
    </source>
</evidence>
<accession>A0A4P6L6X7</accession>
<evidence type="ECO:0000259" key="1">
    <source>
        <dbReference type="PROSITE" id="PS51340"/>
    </source>
</evidence>
<dbReference type="SUPFAM" id="SSF50800">
    <property type="entry name" value="PK beta-barrel domain-like"/>
    <property type="match status" value="1"/>
</dbReference>
<keyword evidence="3" id="KW-1185">Reference proteome</keyword>
<dbReference type="OrthoDB" id="1550913at2"/>
<name>A0A4P6L6X7_9BURK</name>
<dbReference type="Gene3D" id="2.40.33.20">
    <property type="entry name" value="PK beta-barrel domain-like"/>
    <property type="match status" value="1"/>
</dbReference>
<dbReference type="EMBL" id="CP035913">
    <property type="protein sequence ID" value="QBE67470.1"/>
    <property type="molecule type" value="Genomic_DNA"/>
</dbReference>
<organism evidence="2 3">
    <name type="scientific">Pseudoduganella lutea</name>
    <dbReference type="NCBI Taxonomy" id="321985"/>
    <lineage>
        <taxon>Bacteria</taxon>
        <taxon>Pseudomonadati</taxon>
        <taxon>Pseudomonadota</taxon>
        <taxon>Betaproteobacteria</taxon>
        <taxon>Burkholderiales</taxon>
        <taxon>Oxalobacteraceae</taxon>
        <taxon>Telluria group</taxon>
        <taxon>Pseudoduganella</taxon>
    </lineage>
</organism>
<dbReference type="GO" id="GO:0030170">
    <property type="term" value="F:pyridoxal phosphate binding"/>
    <property type="evidence" value="ECO:0007669"/>
    <property type="project" value="InterPro"/>
</dbReference>
<proteinExistence type="predicted"/>
<gene>
    <name evidence="2" type="ORF">EWM63_23650</name>
</gene>
<sequence>MTSSPADAPVIGRVQAIALRSSPRTMPRAVSAAQAIAGLGLADDRHADALSPRQVLLAGAPAYARHGLAPHTLRENLLLDVDTSTFASGTLLRVGRDAVLRLTFACEACGYLDARQPGIAAAIGRARGMLARVVHGGAIAAGDPVAMLPTILPAWDDDWRTRVAAILALVPPGMVVDYRHLARLAGVQTVYCRAFPRLARSLGFGHAAVAMASQPQLPRWQGHELFDEPFDEPFHASGGPGR</sequence>
<dbReference type="InterPro" id="IPR005302">
    <property type="entry name" value="MoCF_Sase_C"/>
</dbReference>
<dbReference type="AlphaFoldDB" id="A0A4P6L6X7"/>
<dbReference type="InterPro" id="IPR011037">
    <property type="entry name" value="Pyrv_Knase-like_insert_dom_sf"/>
</dbReference>
<feature type="domain" description="MOSC" evidence="1">
    <location>
        <begin position="28"/>
        <end position="148"/>
    </location>
</feature>
<evidence type="ECO:0000313" key="2">
    <source>
        <dbReference type="EMBL" id="QBE67470.1"/>
    </source>
</evidence>
<reference evidence="2 3" key="1">
    <citation type="submission" date="2019-02" db="EMBL/GenBank/DDBJ databases">
        <title>Draft Genome Sequences of Six Type Strains of the Genus Massilia.</title>
        <authorList>
            <person name="Miess H."/>
            <person name="Frediansyhah A."/>
            <person name="Gross H."/>
        </authorList>
    </citation>
    <scope>NUCLEOTIDE SEQUENCE [LARGE SCALE GENOMIC DNA]</scope>
    <source>
        <strain evidence="2 3">DSM 17473</strain>
    </source>
</reference>
<dbReference type="GO" id="GO:0003824">
    <property type="term" value="F:catalytic activity"/>
    <property type="evidence" value="ECO:0007669"/>
    <property type="project" value="InterPro"/>
</dbReference>